<evidence type="ECO:0000313" key="1">
    <source>
        <dbReference type="Ensembl" id="ENSMMSP00000003805.1"/>
    </source>
</evidence>
<reference evidence="1" key="1">
    <citation type="submission" date="2025-08" db="UniProtKB">
        <authorList>
            <consortium name="Ensembl"/>
        </authorList>
    </citation>
    <scope>IDENTIFICATION</scope>
</reference>
<reference evidence="1" key="2">
    <citation type="submission" date="2025-09" db="UniProtKB">
        <authorList>
            <consortium name="Ensembl"/>
        </authorList>
    </citation>
    <scope>IDENTIFICATION</scope>
</reference>
<proteinExistence type="predicted"/>
<dbReference type="AlphaFoldDB" id="A0A8C6FG66"/>
<dbReference type="Proteomes" id="UP000694544">
    <property type="component" value="Unplaced"/>
</dbReference>
<evidence type="ECO:0000313" key="2">
    <source>
        <dbReference type="Proteomes" id="UP000694544"/>
    </source>
</evidence>
<dbReference type="Pfam" id="PF07145">
    <property type="entry name" value="PAM2"/>
    <property type="match status" value="1"/>
</dbReference>
<accession>A0A8C6FG66</accession>
<dbReference type="Ensembl" id="ENSMMST00000004135.1">
    <property type="protein sequence ID" value="ENSMMSP00000003805.1"/>
    <property type="gene ID" value="ENSMMSG00000002870.1"/>
</dbReference>
<dbReference type="InterPro" id="IPR009818">
    <property type="entry name" value="PAM2_motif"/>
</dbReference>
<keyword evidence="2" id="KW-1185">Reference proteome</keyword>
<name>A0A8C6FG66_MOSMO</name>
<organism evidence="1 2">
    <name type="scientific">Moschus moschiferus</name>
    <name type="common">Siberian musk deer</name>
    <name type="synonym">Moschus sibiricus</name>
    <dbReference type="NCBI Taxonomy" id="68415"/>
    <lineage>
        <taxon>Eukaryota</taxon>
        <taxon>Metazoa</taxon>
        <taxon>Chordata</taxon>
        <taxon>Craniata</taxon>
        <taxon>Vertebrata</taxon>
        <taxon>Euteleostomi</taxon>
        <taxon>Mammalia</taxon>
        <taxon>Eutheria</taxon>
        <taxon>Laurasiatheria</taxon>
        <taxon>Artiodactyla</taxon>
        <taxon>Ruminantia</taxon>
        <taxon>Pecora</taxon>
        <taxon>Moschidae</taxon>
        <taxon>Moschus</taxon>
    </lineage>
</organism>
<protein>
    <submittedName>
        <fullName evidence="1">Uncharacterized protein</fullName>
    </submittedName>
</protein>
<dbReference type="GeneTree" id="ENSGT00950000185168"/>
<sequence>MDLGSSSSESAPDCWDQVDMKVPGLALSGDWASLALAAAAVEVQHEPLSSAFSRQLNINAKPFVPNVHAAEFVPAFLRGPSQPQTPPNDAPGFCEACTVAGDPQGKRLGRRGTSGTVQRGTVIVA</sequence>